<dbReference type="EMBL" id="CP123872">
    <property type="protein sequence ID" value="WND04102.1"/>
    <property type="molecule type" value="Genomic_DNA"/>
</dbReference>
<dbReference type="Proteomes" id="UP001268683">
    <property type="component" value="Chromosome"/>
</dbReference>
<protein>
    <submittedName>
        <fullName evidence="1">Uncharacterized protein</fullName>
    </submittedName>
</protein>
<dbReference type="AlphaFoldDB" id="A0AA52HAZ2"/>
<organism evidence="1 2">
    <name type="scientific">Temperatibacter marinus</name>
    <dbReference type="NCBI Taxonomy" id="1456591"/>
    <lineage>
        <taxon>Bacteria</taxon>
        <taxon>Pseudomonadati</taxon>
        <taxon>Pseudomonadota</taxon>
        <taxon>Alphaproteobacteria</taxon>
        <taxon>Kordiimonadales</taxon>
        <taxon>Temperatibacteraceae</taxon>
        <taxon>Temperatibacter</taxon>
    </lineage>
</organism>
<accession>A0AA52HAZ2</accession>
<name>A0AA52HAZ2_9PROT</name>
<proteinExistence type="predicted"/>
<evidence type="ECO:0000313" key="2">
    <source>
        <dbReference type="Proteomes" id="UP001268683"/>
    </source>
</evidence>
<dbReference type="KEGG" id="tmk:QGN29_06905"/>
<keyword evidence="2" id="KW-1185">Reference proteome</keyword>
<evidence type="ECO:0000313" key="1">
    <source>
        <dbReference type="EMBL" id="WND04102.1"/>
    </source>
</evidence>
<sequence>MILRRFVKHVTEQNWFAVGLDMLVVVTGIFLGMQVTDWNDERNEQLQIEQYLSALENDLQQDAEMLIPVAEQIDLRGTKGRMLAKHIKDIPLHQLSNLDLFLFTTSPGYRPYSWNRATLDQLKNSGAIRKITSPELIKKISDYDALSRHLDLDYTNDEQYMHEAFSLAIKIIDMNYPNSRELVREANRNIVNANTRIQDGPLYKKALSNNTVLLTQDLPSIRAMANVYKEISQTLSSRTSHEIPRLKKYGQEIIELIHQHYPITGSTNSVMHKKETP</sequence>
<dbReference type="RefSeq" id="WP_310799966.1">
    <property type="nucleotide sequence ID" value="NZ_CP123872.1"/>
</dbReference>
<gene>
    <name evidence="1" type="ORF">QGN29_06905</name>
</gene>
<reference evidence="1" key="1">
    <citation type="submission" date="2023-04" db="EMBL/GenBank/DDBJ databases">
        <title>Complete genome sequence of Temperatibacter marinus.</title>
        <authorList>
            <person name="Rong J.-C."/>
            <person name="Yi M.-L."/>
            <person name="Zhao Q."/>
        </authorList>
    </citation>
    <scope>NUCLEOTIDE SEQUENCE</scope>
    <source>
        <strain evidence="1">NBRC 110045</strain>
    </source>
</reference>